<dbReference type="GO" id="GO:0005524">
    <property type="term" value="F:ATP binding"/>
    <property type="evidence" value="ECO:0007669"/>
    <property type="project" value="UniProtKB-KW"/>
</dbReference>
<evidence type="ECO:0000256" key="5">
    <source>
        <dbReference type="ARBA" id="ARBA00022723"/>
    </source>
</evidence>
<dbReference type="SUPFAM" id="SSF53623">
    <property type="entry name" value="MurD-like peptide ligases, catalytic domain"/>
    <property type="match status" value="1"/>
</dbReference>
<evidence type="ECO:0000259" key="10">
    <source>
        <dbReference type="Pfam" id="PF02875"/>
    </source>
</evidence>
<dbReference type="GO" id="GO:0005737">
    <property type="term" value="C:cytoplasm"/>
    <property type="evidence" value="ECO:0007669"/>
    <property type="project" value="TreeGrafter"/>
</dbReference>
<comment type="cofactor">
    <cofactor evidence="1">
        <name>Mg(2+)</name>
        <dbReference type="ChEBI" id="CHEBI:18420"/>
    </cofactor>
</comment>
<evidence type="ECO:0000256" key="4">
    <source>
        <dbReference type="ARBA" id="ARBA00022598"/>
    </source>
</evidence>
<evidence type="ECO:0000256" key="9">
    <source>
        <dbReference type="ARBA" id="ARBA00022909"/>
    </source>
</evidence>
<gene>
    <name evidence="11" type="ORF">MNBD_GAMMA25-1646</name>
</gene>
<dbReference type="GO" id="GO:0046872">
    <property type="term" value="F:metal ion binding"/>
    <property type="evidence" value="ECO:0007669"/>
    <property type="project" value="UniProtKB-KW"/>
</dbReference>
<evidence type="ECO:0000256" key="3">
    <source>
        <dbReference type="ARBA" id="ARBA00011245"/>
    </source>
</evidence>
<keyword evidence="4 11" id="KW-0436">Ligase</keyword>
<dbReference type="PANTHER" id="PTHR11136">
    <property type="entry name" value="FOLYLPOLYGLUTAMATE SYNTHASE-RELATED"/>
    <property type="match status" value="1"/>
</dbReference>
<dbReference type="PIRSF" id="PIRSF001563">
    <property type="entry name" value="Folylpolyglu_synth"/>
    <property type="match status" value="1"/>
</dbReference>
<feature type="domain" description="Mur ligase C-terminal" evidence="10">
    <location>
        <begin position="302"/>
        <end position="419"/>
    </location>
</feature>
<proteinExistence type="inferred from homology"/>
<dbReference type="GO" id="GO:0008841">
    <property type="term" value="F:dihydrofolate synthase activity"/>
    <property type="evidence" value="ECO:0007669"/>
    <property type="project" value="UniProtKB-EC"/>
</dbReference>
<comment type="subunit">
    <text evidence="3">Monomer.</text>
</comment>
<dbReference type="PANTHER" id="PTHR11136:SF0">
    <property type="entry name" value="DIHYDROFOLATE SYNTHETASE-RELATED"/>
    <property type="match status" value="1"/>
</dbReference>
<keyword evidence="8" id="KW-0460">Magnesium</keyword>
<dbReference type="NCBIfam" id="TIGR01499">
    <property type="entry name" value="folC"/>
    <property type="match status" value="1"/>
</dbReference>
<dbReference type="FunFam" id="3.40.1190.10:FF:000004">
    <property type="entry name" value="Dihydrofolate synthase/folylpolyglutamate synthase"/>
    <property type="match status" value="1"/>
</dbReference>
<dbReference type="GO" id="GO:0004326">
    <property type="term" value="F:tetrahydrofolylpolyglutamate synthase activity"/>
    <property type="evidence" value="ECO:0007669"/>
    <property type="project" value="UniProtKB-EC"/>
</dbReference>
<dbReference type="Gene3D" id="3.90.190.20">
    <property type="entry name" value="Mur ligase, C-terminal domain"/>
    <property type="match status" value="1"/>
</dbReference>
<protein>
    <submittedName>
        <fullName evidence="11">Dihydrofolate synthase @ Folylpolyglutamate synthase</fullName>
        <ecNumber evidence="11">6.3.2.12</ecNumber>
        <ecNumber evidence="11">6.3.2.17</ecNumber>
    </submittedName>
</protein>
<dbReference type="Pfam" id="PF02875">
    <property type="entry name" value="Mur_ligase_C"/>
    <property type="match status" value="1"/>
</dbReference>
<dbReference type="EC" id="6.3.2.17" evidence="11"/>
<comment type="similarity">
    <text evidence="2">Belongs to the folylpolyglutamate synthase family.</text>
</comment>
<accession>A0A3B1BIC7</accession>
<dbReference type="GO" id="GO:0046656">
    <property type="term" value="P:folic acid biosynthetic process"/>
    <property type="evidence" value="ECO:0007669"/>
    <property type="project" value="UniProtKB-KW"/>
</dbReference>
<dbReference type="Gene3D" id="3.40.1190.10">
    <property type="entry name" value="Mur-like, catalytic domain"/>
    <property type="match status" value="1"/>
</dbReference>
<dbReference type="InterPro" id="IPR036565">
    <property type="entry name" value="Mur-like_cat_sf"/>
</dbReference>
<dbReference type="AlphaFoldDB" id="A0A3B1BIC7"/>
<organism evidence="11">
    <name type="scientific">hydrothermal vent metagenome</name>
    <dbReference type="NCBI Taxonomy" id="652676"/>
    <lineage>
        <taxon>unclassified sequences</taxon>
        <taxon>metagenomes</taxon>
        <taxon>ecological metagenomes</taxon>
    </lineage>
</organism>
<dbReference type="InterPro" id="IPR001645">
    <property type="entry name" value="Folylpolyglutamate_synth"/>
</dbReference>
<dbReference type="InterPro" id="IPR004101">
    <property type="entry name" value="Mur_ligase_C"/>
</dbReference>
<dbReference type="InterPro" id="IPR036615">
    <property type="entry name" value="Mur_ligase_C_dom_sf"/>
</dbReference>
<keyword evidence="9" id="KW-0289">Folate biosynthesis</keyword>
<dbReference type="EMBL" id="UOFY01000066">
    <property type="protein sequence ID" value="VAX11168.1"/>
    <property type="molecule type" value="Genomic_DNA"/>
</dbReference>
<evidence type="ECO:0000256" key="8">
    <source>
        <dbReference type="ARBA" id="ARBA00022842"/>
    </source>
</evidence>
<evidence type="ECO:0000256" key="6">
    <source>
        <dbReference type="ARBA" id="ARBA00022741"/>
    </source>
</evidence>
<sequence length="436" mass="47759">MSARFNTLQDWLDWQETLHPTEIELGLERVAAVFKRMHSSHVFPCPVITLAGTNGKGSSLRMLESTYLADGYRVGAYSSPHLLRYNERIRVNGEEVTDEEIAAAFERIDAARAEISLTYFEFGTLAALDIFMLPSLDVVLLEVGLGGRLDAVNIIDADVALLTAIGLDHTEWLGHDREAIGFEKAGILRRGHPVVCSDADVPRSIIQHAANLGSPLHCLGKEFDFEIKPDGWCWHLHAGKMRDLPHPCLRGVHQYRNAAGVMMVLECLQARLPVSAAAMRSGLLDACLPGRFQAVTQLLAGQTAATVSWIYDVAHNPDSMLQLANMLATAEPPGRTRAVLGMLADKDSVSALKHIHSYIDDWYVISLDTPRSEKPEKLKDIILGLGATSVSLQTSAADAWTVLEKSAQAGDRIVVFGSFYTVSEVMAVAQTHGQRI</sequence>
<keyword evidence="5" id="KW-0479">Metal-binding</keyword>
<evidence type="ECO:0000256" key="1">
    <source>
        <dbReference type="ARBA" id="ARBA00001946"/>
    </source>
</evidence>
<keyword evidence="7" id="KW-0067">ATP-binding</keyword>
<evidence type="ECO:0000256" key="2">
    <source>
        <dbReference type="ARBA" id="ARBA00008276"/>
    </source>
</evidence>
<name>A0A3B1BIC7_9ZZZZ</name>
<reference evidence="11" key="1">
    <citation type="submission" date="2018-06" db="EMBL/GenBank/DDBJ databases">
        <authorList>
            <person name="Zhirakovskaya E."/>
        </authorList>
    </citation>
    <scope>NUCLEOTIDE SEQUENCE</scope>
</reference>
<dbReference type="SUPFAM" id="SSF53244">
    <property type="entry name" value="MurD-like peptide ligases, peptide-binding domain"/>
    <property type="match status" value="1"/>
</dbReference>
<dbReference type="NCBIfam" id="NF008101">
    <property type="entry name" value="PRK10846.1"/>
    <property type="match status" value="1"/>
</dbReference>
<keyword evidence="6" id="KW-0547">Nucleotide-binding</keyword>
<evidence type="ECO:0000256" key="7">
    <source>
        <dbReference type="ARBA" id="ARBA00022840"/>
    </source>
</evidence>
<evidence type="ECO:0000313" key="11">
    <source>
        <dbReference type="EMBL" id="VAX11168.1"/>
    </source>
</evidence>
<dbReference type="EC" id="6.3.2.12" evidence="11"/>